<gene>
    <name evidence="1" type="ORF">ACFSC2_24450</name>
</gene>
<keyword evidence="2" id="KW-1185">Reference proteome</keyword>
<evidence type="ECO:0000313" key="2">
    <source>
        <dbReference type="Proteomes" id="UP001597138"/>
    </source>
</evidence>
<accession>A0ABW4HKS9</accession>
<dbReference type="RefSeq" id="WP_379813723.1">
    <property type="nucleotide sequence ID" value="NZ_JBHUDZ010000018.1"/>
</dbReference>
<comment type="caution">
    <text evidence="1">The sequence shown here is derived from an EMBL/GenBank/DDBJ whole genome shotgun (WGS) entry which is preliminary data.</text>
</comment>
<protein>
    <submittedName>
        <fullName evidence="1">Uncharacterized protein</fullName>
    </submittedName>
</protein>
<proteinExistence type="predicted"/>
<organism evidence="1 2">
    <name type="scientific">Flavobacterium artemisiae</name>
    <dbReference type="NCBI Taxonomy" id="2126556"/>
    <lineage>
        <taxon>Bacteria</taxon>
        <taxon>Pseudomonadati</taxon>
        <taxon>Bacteroidota</taxon>
        <taxon>Flavobacteriia</taxon>
        <taxon>Flavobacteriales</taxon>
        <taxon>Flavobacteriaceae</taxon>
        <taxon>Flavobacterium</taxon>
    </lineage>
</organism>
<dbReference type="EMBL" id="JBHUDZ010000018">
    <property type="protein sequence ID" value="MFD1605912.1"/>
    <property type="molecule type" value="Genomic_DNA"/>
</dbReference>
<sequence>MNYKFEKYNYFDERDNTNKSTSLIFIENEDKYGVYFSTEIKNLNINYLNDIVNSLEQILQGELQYYEFGYEAYSIECKNDISSIIDIYNNYESITEISTQEIYEFIRDWRNHLITNPDT</sequence>
<evidence type="ECO:0000313" key="1">
    <source>
        <dbReference type="EMBL" id="MFD1605912.1"/>
    </source>
</evidence>
<reference evidence="2" key="1">
    <citation type="journal article" date="2019" name="Int. J. Syst. Evol. Microbiol.">
        <title>The Global Catalogue of Microorganisms (GCM) 10K type strain sequencing project: providing services to taxonomists for standard genome sequencing and annotation.</title>
        <authorList>
            <consortium name="The Broad Institute Genomics Platform"/>
            <consortium name="The Broad Institute Genome Sequencing Center for Infectious Disease"/>
            <person name="Wu L."/>
            <person name="Ma J."/>
        </authorList>
    </citation>
    <scope>NUCLEOTIDE SEQUENCE [LARGE SCALE GENOMIC DNA]</scope>
    <source>
        <strain evidence="2">CCUG 70865</strain>
    </source>
</reference>
<dbReference type="Proteomes" id="UP001597138">
    <property type="component" value="Unassembled WGS sequence"/>
</dbReference>
<name>A0ABW4HKS9_9FLAO</name>